<comment type="caution">
    <text evidence="2">The sequence shown here is derived from an EMBL/GenBank/DDBJ whole genome shotgun (WGS) entry which is preliminary data.</text>
</comment>
<dbReference type="AlphaFoldDB" id="A0AAE0X4M1"/>
<evidence type="ECO:0000313" key="2">
    <source>
        <dbReference type="EMBL" id="KAK3684897.1"/>
    </source>
</evidence>
<name>A0AAE0X4M1_9PEZI</name>
<evidence type="ECO:0000313" key="3">
    <source>
        <dbReference type="Proteomes" id="UP001270362"/>
    </source>
</evidence>
<protein>
    <submittedName>
        <fullName evidence="2">Uncharacterized protein</fullName>
    </submittedName>
</protein>
<dbReference type="EMBL" id="JAULSO010000003">
    <property type="protein sequence ID" value="KAK3684897.1"/>
    <property type="molecule type" value="Genomic_DNA"/>
</dbReference>
<accession>A0AAE0X4M1</accession>
<dbReference type="Proteomes" id="UP001270362">
    <property type="component" value="Unassembled WGS sequence"/>
</dbReference>
<sequence>MLAPIRASRKITALLAMPCQLLQPIQWEGARPSSSDNVSVGEGREGAEPRCWPKTFQCVADWELKLEARRELSVDLVT</sequence>
<reference evidence="2" key="1">
    <citation type="journal article" date="2023" name="Mol. Phylogenet. Evol.">
        <title>Genome-scale phylogeny and comparative genomics of the fungal order Sordariales.</title>
        <authorList>
            <person name="Hensen N."/>
            <person name="Bonometti L."/>
            <person name="Westerberg I."/>
            <person name="Brannstrom I.O."/>
            <person name="Guillou S."/>
            <person name="Cros-Aarteil S."/>
            <person name="Calhoun S."/>
            <person name="Haridas S."/>
            <person name="Kuo A."/>
            <person name="Mondo S."/>
            <person name="Pangilinan J."/>
            <person name="Riley R."/>
            <person name="LaButti K."/>
            <person name="Andreopoulos B."/>
            <person name="Lipzen A."/>
            <person name="Chen C."/>
            <person name="Yan M."/>
            <person name="Daum C."/>
            <person name="Ng V."/>
            <person name="Clum A."/>
            <person name="Steindorff A."/>
            <person name="Ohm R.A."/>
            <person name="Martin F."/>
            <person name="Silar P."/>
            <person name="Natvig D.O."/>
            <person name="Lalanne C."/>
            <person name="Gautier V."/>
            <person name="Ament-Velasquez S.L."/>
            <person name="Kruys A."/>
            <person name="Hutchinson M.I."/>
            <person name="Powell A.J."/>
            <person name="Barry K."/>
            <person name="Miller A.N."/>
            <person name="Grigoriev I.V."/>
            <person name="Debuchy R."/>
            <person name="Gladieux P."/>
            <person name="Hiltunen Thoren M."/>
            <person name="Johannesson H."/>
        </authorList>
    </citation>
    <scope>NUCLEOTIDE SEQUENCE</scope>
    <source>
        <strain evidence="2">CBS 314.62</strain>
    </source>
</reference>
<reference evidence="2" key="2">
    <citation type="submission" date="2023-06" db="EMBL/GenBank/DDBJ databases">
        <authorList>
            <consortium name="Lawrence Berkeley National Laboratory"/>
            <person name="Haridas S."/>
            <person name="Hensen N."/>
            <person name="Bonometti L."/>
            <person name="Westerberg I."/>
            <person name="Brannstrom I.O."/>
            <person name="Guillou S."/>
            <person name="Cros-Aarteil S."/>
            <person name="Calhoun S."/>
            <person name="Kuo A."/>
            <person name="Mondo S."/>
            <person name="Pangilinan J."/>
            <person name="Riley R."/>
            <person name="Labutti K."/>
            <person name="Andreopoulos B."/>
            <person name="Lipzen A."/>
            <person name="Chen C."/>
            <person name="Yanf M."/>
            <person name="Daum C."/>
            <person name="Ng V."/>
            <person name="Clum A."/>
            <person name="Steindorff A."/>
            <person name="Ohm R."/>
            <person name="Martin F."/>
            <person name="Silar P."/>
            <person name="Natvig D."/>
            <person name="Lalanne C."/>
            <person name="Gautier V."/>
            <person name="Ament-Velasquez S.L."/>
            <person name="Kruys A."/>
            <person name="Hutchinson M.I."/>
            <person name="Powell A.J."/>
            <person name="Barry K."/>
            <person name="Miller A.N."/>
            <person name="Grigoriev I.V."/>
            <person name="Debuchy R."/>
            <person name="Gladieux P."/>
            <person name="Thoren M.H."/>
            <person name="Johannesson H."/>
        </authorList>
    </citation>
    <scope>NUCLEOTIDE SEQUENCE</scope>
    <source>
        <strain evidence="2">CBS 314.62</strain>
    </source>
</reference>
<keyword evidence="3" id="KW-1185">Reference proteome</keyword>
<gene>
    <name evidence="2" type="ORF">B0T22DRAFT_464423</name>
</gene>
<feature type="region of interest" description="Disordered" evidence="1">
    <location>
        <begin position="29"/>
        <end position="48"/>
    </location>
</feature>
<proteinExistence type="predicted"/>
<evidence type="ECO:0000256" key="1">
    <source>
        <dbReference type="SAM" id="MobiDB-lite"/>
    </source>
</evidence>
<organism evidence="2 3">
    <name type="scientific">Podospora appendiculata</name>
    <dbReference type="NCBI Taxonomy" id="314037"/>
    <lineage>
        <taxon>Eukaryota</taxon>
        <taxon>Fungi</taxon>
        <taxon>Dikarya</taxon>
        <taxon>Ascomycota</taxon>
        <taxon>Pezizomycotina</taxon>
        <taxon>Sordariomycetes</taxon>
        <taxon>Sordariomycetidae</taxon>
        <taxon>Sordariales</taxon>
        <taxon>Podosporaceae</taxon>
        <taxon>Podospora</taxon>
    </lineage>
</organism>